<dbReference type="PANTHER" id="PTHR37984:SF5">
    <property type="entry name" value="PROTEIN NYNRIN-LIKE"/>
    <property type="match status" value="1"/>
</dbReference>
<dbReference type="AlphaFoldDB" id="A0A164M4F4"/>
<dbReference type="Proteomes" id="UP000076858">
    <property type="component" value="Unassembled WGS sequence"/>
</dbReference>
<dbReference type="GO" id="GO:0015074">
    <property type="term" value="P:DNA integration"/>
    <property type="evidence" value="ECO:0007669"/>
    <property type="project" value="InterPro"/>
</dbReference>
<dbReference type="SUPFAM" id="SSF53098">
    <property type="entry name" value="Ribonuclease H-like"/>
    <property type="match status" value="1"/>
</dbReference>
<dbReference type="Pfam" id="PF00665">
    <property type="entry name" value="rve"/>
    <property type="match status" value="1"/>
</dbReference>
<dbReference type="Gene3D" id="3.30.420.10">
    <property type="entry name" value="Ribonuclease H-like superfamily/Ribonuclease H"/>
    <property type="match status" value="1"/>
</dbReference>
<evidence type="ECO:0000313" key="3">
    <source>
        <dbReference type="Proteomes" id="UP000076858"/>
    </source>
</evidence>
<organism evidence="2 3">
    <name type="scientific">Daphnia magna</name>
    <dbReference type="NCBI Taxonomy" id="35525"/>
    <lineage>
        <taxon>Eukaryota</taxon>
        <taxon>Metazoa</taxon>
        <taxon>Ecdysozoa</taxon>
        <taxon>Arthropoda</taxon>
        <taxon>Crustacea</taxon>
        <taxon>Branchiopoda</taxon>
        <taxon>Diplostraca</taxon>
        <taxon>Cladocera</taxon>
        <taxon>Anomopoda</taxon>
        <taxon>Daphniidae</taxon>
        <taxon>Daphnia</taxon>
    </lineage>
</organism>
<dbReference type="InterPro" id="IPR001584">
    <property type="entry name" value="Integrase_cat-core"/>
</dbReference>
<dbReference type="InterPro" id="IPR050951">
    <property type="entry name" value="Retrovirus_Pol_polyprotein"/>
</dbReference>
<dbReference type="OrthoDB" id="6363960at2759"/>
<dbReference type="EMBL" id="LRGB01003095">
    <property type="protein sequence ID" value="KZS04720.1"/>
    <property type="molecule type" value="Genomic_DNA"/>
</dbReference>
<proteinExistence type="predicted"/>
<dbReference type="PROSITE" id="PS50994">
    <property type="entry name" value="INTEGRASE"/>
    <property type="match status" value="1"/>
</dbReference>
<sequence>MLANFKYSIKYRPGNVHENADFLSRIPIQSVKAASRAEDTMIREQKKDPVCSDIRDYLENGTLSEENRVSRLPTLRPLTLSEDCPTFTGQILLADDASRRQDLPLKPFELLRLDLLGPIQPHSLQGNNRILVITHYFTKWVENIALPDQTALTRSQALIDKVILYHGPSKAIVTDRGSNFTSELFSSLCKKLQIKQLKTTAHHPKTNGFTDIINKTVKEMLRKYMDQGFPKWEEMLGPVAFAYRDSVHSSISETPYFLNHNRDPTKPIDQFPLAPSTSIITSSDYKSQIVQRLHKTSFIVKDNLALAREQQSAQYHKRTRQQEFRVGDKVLIDVRTPMSLVRNLFHD</sequence>
<evidence type="ECO:0000313" key="2">
    <source>
        <dbReference type="EMBL" id="KZS04720.1"/>
    </source>
</evidence>
<accession>A0A164M4F4</accession>
<comment type="caution">
    <text evidence="2">The sequence shown here is derived from an EMBL/GenBank/DDBJ whole genome shotgun (WGS) entry which is preliminary data.</text>
</comment>
<evidence type="ECO:0000259" key="1">
    <source>
        <dbReference type="PROSITE" id="PS50994"/>
    </source>
</evidence>
<name>A0A164M4F4_9CRUS</name>
<dbReference type="InterPro" id="IPR036397">
    <property type="entry name" value="RNaseH_sf"/>
</dbReference>
<dbReference type="PANTHER" id="PTHR37984">
    <property type="entry name" value="PROTEIN CBG26694"/>
    <property type="match status" value="1"/>
</dbReference>
<dbReference type="GO" id="GO:0003676">
    <property type="term" value="F:nucleic acid binding"/>
    <property type="evidence" value="ECO:0007669"/>
    <property type="project" value="InterPro"/>
</dbReference>
<keyword evidence="3" id="KW-1185">Reference proteome</keyword>
<feature type="domain" description="Integrase catalytic" evidence="1">
    <location>
        <begin position="103"/>
        <end position="263"/>
    </location>
</feature>
<reference evidence="2 3" key="1">
    <citation type="submission" date="2016-03" db="EMBL/GenBank/DDBJ databases">
        <title>EvidentialGene: Evidence-directed Construction of Genes on Genomes.</title>
        <authorList>
            <person name="Gilbert D.G."/>
            <person name="Choi J.-H."/>
            <person name="Mockaitis K."/>
            <person name="Colbourne J."/>
            <person name="Pfrender M."/>
        </authorList>
    </citation>
    <scope>NUCLEOTIDE SEQUENCE [LARGE SCALE GENOMIC DNA]</scope>
    <source>
        <strain evidence="2 3">Xinb3</strain>
        <tissue evidence="2">Complete organism</tissue>
    </source>
</reference>
<dbReference type="InterPro" id="IPR012337">
    <property type="entry name" value="RNaseH-like_sf"/>
</dbReference>
<protein>
    <recommendedName>
        <fullName evidence="1">Integrase catalytic domain-containing protein</fullName>
    </recommendedName>
</protein>
<dbReference type="FunFam" id="3.30.420.10:FF:000032">
    <property type="entry name" value="Retrovirus-related Pol polyprotein from transposon 297-like Protein"/>
    <property type="match status" value="1"/>
</dbReference>
<gene>
    <name evidence="2" type="ORF">APZ42_032276</name>
</gene>